<protein>
    <submittedName>
        <fullName evidence="1">Uncharacterized protein</fullName>
    </submittedName>
</protein>
<gene>
    <name evidence="1" type="ORF">DCAR_0830985</name>
</gene>
<organism evidence="1 2">
    <name type="scientific">Daucus carota subsp. sativus</name>
    <name type="common">Carrot</name>
    <dbReference type="NCBI Taxonomy" id="79200"/>
    <lineage>
        <taxon>Eukaryota</taxon>
        <taxon>Viridiplantae</taxon>
        <taxon>Streptophyta</taxon>
        <taxon>Embryophyta</taxon>
        <taxon>Tracheophyta</taxon>
        <taxon>Spermatophyta</taxon>
        <taxon>Magnoliopsida</taxon>
        <taxon>eudicotyledons</taxon>
        <taxon>Gunneridae</taxon>
        <taxon>Pentapetalae</taxon>
        <taxon>asterids</taxon>
        <taxon>campanulids</taxon>
        <taxon>Apiales</taxon>
        <taxon>Apiaceae</taxon>
        <taxon>Apioideae</taxon>
        <taxon>Scandiceae</taxon>
        <taxon>Daucinae</taxon>
        <taxon>Daucus</taxon>
        <taxon>Daucus sect. Daucus</taxon>
    </lineage>
</organism>
<evidence type="ECO:0000313" key="1">
    <source>
        <dbReference type="EMBL" id="WOH11498.1"/>
    </source>
</evidence>
<dbReference type="AlphaFoldDB" id="A0AAF1BB79"/>
<dbReference type="Proteomes" id="UP000077755">
    <property type="component" value="Chromosome 8"/>
</dbReference>
<keyword evidence="2" id="KW-1185">Reference proteome</keyword>
<reference evidence="1" key="2">
    <citation type="submission" date="2022-03" db="EMBL/GenBank/DDBJ databases">
        <title>Draft title - Genomic analysis of global carrot germplasm unveils the trajectory of domestication and the origin of high carotenoid orange carrot.</title>
        <authorList>
            <person name="Iorizzo M."/>
            <person name="Ellison S."/>
            <person name="Senalik D."/>
            <person name="Macko-Podgorni A."/>
            <person name="Grzebelus D."/>
            <person name="Bostan H."/>
            <person name="Rolling W."/>
            <person name="Curaba J."/>
            <person name="Simon P."/>
        </authorList>
    </citation>
    <scope>NUCLEOTIDE SEQUENCE</scope>
    <source>
        <tissue evidence="1">Leaf</tissue>
    </source>
</reference>
<proteinExistence type="predicted"/>
<accession>A0AAF1BB79</accession>
<reference evidence="1" key="1">
    <citation type="journal article" date="2016" name="Nat. Genet.">
        <title>A high-quality carrot genome assembly provides new insights into carotenoid accumulation and asterid genome evolution.</title>
        <authorList>
            <person name="Iorizzo M."/>
            <person name="Ellison S."/>
            <person name="Senalik D."/>
            <person name="Zeng P."/>
            <person name="Satapoomin P."/>
            <person name="Huang J."/>
            <person name="Bowman M."/>
            <person name="Iovene M."/>
            <person name="Sanseverino W."/>
            <person name="Cavagnaro P."/>
            <person name="Yildiz M."/>
            <person name="Macko-Podgorni A."/>
            <person name="Moranska E."/>
            <person name="Grzebelus E."/>
            <person name="Grzebelus D."/>
            <person name="Ashrafi H."/>
            <person name="Zheng Z."/>
            <person name="Cheng S."/>
            <person name="Spooner D."/>
            <person name="Van Deynze A."/>
            <person name="Simon P."/>
        </authorList>
    </citation>
    <scope>NUCLEOTIDE SEQUENCE</scope>
    <source>
        <tissue evidence="1">Leaf</tissue>
    </source>
</reference>
<dbReference type="PANTHER" id="PTHR34835">
    <property type="entry name" value="OS07G0283600 PROTEIN-RELATED"/>
    <property type="match status" value="1"/>
</dbReference>
<name>A0AAF1BB79_DAUCS</name>
<dbReference type="PANTHER" id="PTHR34835:SF90">
    <property type="entry name" value="AMINOTRANSFERASE-LIKE PLANT MOBILE DOMAIN-CONTAINING PROTEIN"/>
    <property type="match status" value="1"/>
</dbReference>
<dbReference type="EMBL" id="CP093350">
    <property type="protein sequence ID" value="WOH11498.1"/>
    <property type="molecule type" value="Genomic_DNA"/>
</dbReference>
<sequence length="195" mass="22839">MRKRSGQIKITEEIVQKTIGLPRGSEKILYRNAKGAFDLWGKQFPDVKVCKVTPKMVRGELVSSDKADENFKFNFLVMVYNFFIENNQGRYVLRDMVRFAGDIDNCGKYNWCGLLVDKLKKTHRYWVEAKKRNFTGPLPFLIYLYVSRVVNKETTRVPLKTPAYYGWSDMLLKERQNYELKNSCFGYGEILEVST</sequence>
<evidence type="ECO:0000313" key="2">
    <source>
        <dbReference type="Proteomes" id="UP000077755"/>
    </source>
</evidence>